<dbReference type="InterPro" id="IPR038474">
    <property type="entry name" value="Polyketide_synth_cyclase_sf"/>
</dbReference>
<gene>
    <name evidence="1" type="ORF">GA0070564_102514</name>
</gene>
<dbReference type="AlphaFoldDB" id="A0A1C4WUG0"/>
<proteinExistence type="predicted"/>
<dbReference type="SUPFAM" id="SSF54909">
    <property type="entry name" value="Dimeric alpha+beta barrel"/>
    <property type="match status" value="2"/>
</dbReference>
<dbReference type="Pfam" id="PF04673">
    <property type="entry name" value="Cyclase_polyket"/>
    <property type="match status" value="2"/>
</dbReference>
<dbReference type="EMBL" id="FMCX01000002">
    <property type="protein sequence ID" value="SCE99828.1"/>
    <property type="molecule type" value="Genomic_DNA"/>
</dbReference>
<dbReference type="GO" id="GO:0030639">
    <property type="term" value="P:polyketide biosynthetic process"/>
    <property type="evidence" value="ECO:0007669"/>
    <property type="project" value="InterPro"/>
</dbReference>
<dbReference type="Proteomes" id="UP000199504">
    <property type="component" value="Unassembled WGS sequence"/>
</dbReference>
<evidence type="ECO:0000313" key="2">
    <source>
        <dbReference type="Proteomes" id="UP000199504"/>
    </source>
</evidence>
<dbReference type="Gene3D" id="3.30.70.1090">
    <property type="entry name" value="Dimeric alpha+beta barrel"/>
    <property type="match status" value="2"/>
</dbReference>
<protein>
    <submittedName>
        <fullName evidence="1">Polyketide synthesis cyclase</fullName>
    </submittedName>
</protein>
<dbReference type="STRING" id="262898.GA0070564_102514"/>
<accession>A0A1C4WUG0</accession>
<name>A0A1C4WUG0_9ACTN</name>
<reference evidence="2" key="1">
    <citation type="submission" date="2016-06" db="EMBL/GenBank/DDBJ databases">
        <authorList>
            <person name="Varghese N."/>
            <person name="Submissions Spin"/>
        </authorList>
    </citation>
    <scope>NUCLEOTIDE SEQUENCE [LARGE SCALE GENOMIC DNA]</scope>
    <source>
        <strain evidence="2">DSM 44830</strain>
    </source>
</reference>
<dbReference type="InterPro" id="IPR011008">
    <property type="entry name" value="Dimeric_a/b-barrel"/>
</dbReference>
<organism evidence="1 2">
    <name type="scientific">Micromonospora mirobrigensis</name>
    <dbReference type="NCBI Taxonomy" id="262898"/>
    <lineage>
        <taxon>Bacteria</taxon>
        <taxon>Bacillati</taxon>
        <taxon>Actinomycetota</taxon>
        <taxon>Actinomycetes</taxon>
        <taxon>Micromonosporales</taxon>
        <taxon>Micromonosporaceae</taxon>
        <taxon>Micromonospora</taxon>
    </lineage>
</organism>
<keyword evidence="2" id="KW-1185">Reference proteome</keyword>
<dbReference type="RefSeq" id="WP_091606153.1">
    <property type="nucleotide sequence ID" value="NZ_FMCX01000002.1"/>
</dbReference>
<evidence type="ECO:0000313" key="1">
    <source>
        <dbReference type="EMBL" id="SCE99828.1"/>
    </source>
</evidence>
<dbReference type="InterPro" id="IPR006765">
    <property type="entry name" value="Polyketide_synth_cyclase"/>
</dbReference>
<sequence length="225" mass="25483">MTFRNVIVCRMVPGEESERVVADTFGYYDRTTRPQDLGVIGRTLLSFHDLYIHVIERVADPAVTGQTRGLPAFQQIAEKIAPYVTPYPRYWTNPSHSVAKPFYHWEPAQPPDGESTAPNRTIIVARIKPGAEPDVARIFGESDAGDLPKRLGVTGRWLYSIDDVYLHVLEQTDASFAAVRENHDTPAFAKIQEDLSPYISAYDPQTWKGPEDAVAKEFYRWRAED</sequence>
<dbReference type="OrthoDB" id="4147507at2"/>